<reference evidence="1" key="1">
    <citation type="submission" date="2021-02" db="EMBL/GenBank/DDBJ databases">
        <authorList>
            <person name="Dougan E. K."/>
            <person name="Rhodes N."/>
            <person name="Thang M."/>
            <person name="Chan C."/>
        </authorList>
    </citation>
    <scope>NUCLEOTIDE SEQUENCE</scope>
</reference>
<protein>
    <submittedName>
        <fullName evidence="1">Uncharacterized protein</fullName>
    </submittedName>
</protein>
<gene>
    <name evidence="1" type="ORF">PGLA1383_LOCUS25703</name>
</gene>
<evidence type="ECO:0000313" key="2">
    <source>
        <dbReference type="Proteomes" id="UP000654075"/>
    </source>
</evidence>
<evidence type="ECO:0000313" key="1">
    <source>
        <dbReference type="EMBL" id="CAE8607797.1"/>
    </source>
</evidence>
<comment type="caution">
    <text evidence="1">The sequence shown here is derived from an EMBL/GenBank/DDBJ whole genome shotgun (WGS) entry which is preliminary data.</text>
</comment>
<feature type="non-terminal residue" evidence="1">
    <location>
        <position position="1"/>
    </location>
</feature>
<dbReference type="AlphaFoldDB" id="A0A813F2N5"/>
<sequence>LTTSHCAKLQHQKKSPEPAKEKLLTCLQQLIEKNSMQKLAFCSHKEYRQVYKNNRHVGASVASGGFHQQQAHLVELWLWLVAEKWLQTLHLALECMFMFFCFGVLAGACFVPTAPLNGDTPGFATRTNPVICEGSMEFALKQQLQAASFRDTGKTLEKSSTQLRRYQKANTRVSL</sequence>
<name>A0A813F2N5_POLGL</name>
<accession>A0A813F2N5</accession>
<organism evidence="1 2">
    <name type="scientific">Polarella glacialis</name>
    <name type="common">Dinoflagellate</name>
    <dbReference type="NCBI Taxonomy" id="89957"/>
    <lineage>
        <taxon>Eukaryota</taxon>
        <taxon>Sar</taxon>
        <taxon>Alveolata</taxon>
        <taxon>Dinophyceae</taxon>
        <taxon>Suessiales</taxon>
        <taxon>Suessiaceae</taxon>
        <taxon>Polarella</taxon>
    </lineage>
</organism>
<proteinExistence type="predicted"/>
<dbReference type="Proteomes" id="UP000654075">
    <property type="component" value="Unassembled WGS sequence"/>
</dbReference>
<keyword evidence="2" id="KW-1185">Reference proteome</keyword>
<dbReference type="EMBL" id="CAJNNV010022094">
    <property type="protein sequence ID" value="CAE8607797.1"/>
    <property type="molecule type" value="Genomic_DNA"/>
</dbReference>